<evidence type="ECO:0000313" key="2">
    <source>
        <dbReference type="Proteomes" id="UP000198827"/>
    </source>
</evidence>
<dbReference type="NCBIfam" id="TIGR02608">
    <property type="entry name" value="delta_60_rpt"/>
    <property type="match status" value="5"/>
</dbReference>
<evidence type="ECO:0000313" key="1">
    <source>
        <dbReference type="EMBL" id="SDP05428.1"/>
    </source>
</evidence>
<dbReference type="Gene3D" id="2.80.10.50">
    <property type="match status" value="3"/>
</dbReference>
<accession>A0A1H0PLC5</accession>
<dbReference type="Pfam" id="PF17164">
    <property type="entry name" value="DUF5122"/>
    <property type="match status" value="3"/>
</dbReference>
<proteinExistence type="predicted"/>
<dbReference type="AlphaFoldDB" id="A0A1H0PLC5"/>
<dbReference type="EMBL" id="LT629705">
    <property type="protein sequence ID" value="SDP05428.1"/>
    <property type="molecule type" value="Genomic_DNA"/>
</dbReference>
<name>A0A1H0PLC5_9PSED</name>
<organism evidence="1 2">
    <name type="scientific">Pseudomonas arsenicoxydans</name>
    <dbReference type="NCBI Taxonomy" id="702115"/>
    <lineage>
        <taxon>Bacteria</taxon>
        <taxon>Pseudomonadati</taxon>
        <taxon>Pseudomonadota</taxon>
        <taxon>Gammaproteobacteria</taxon>
        <taxon>Pseudomonadales</taxon>
        <taxon>Pseudomonadaceae</taxon>
        <taxon>Pseudomonas</taxon>
    </lineage>
</organism>
<dbReference type="InterPro" id="IPR013431">
    <property type="entry name" value="Delta_60_rpt"/>
</dbReference>
<sequence>MPHQTAVALPASPYTAGQLDKRFACGGKTQVYFAGSTWSIANSVAIDAQGRVLVAAKVGTRSGHFFGLARLLADGSSDLSFGTHGSVIGQFQRGHEAMAGSVQLLADGNILVAGLHYEDAHRTLPALALFDEQGRPVQKFGDNGYCVVRLPGNLSQGRRNTSGPFGVPGAETCGVKVQADGAILLLANHYFEQADHAGLLIRLTADGEPDTTFNGRGFVMVRHLLMNSWLSALMLQADGRIMVGGSISFPEQALLARYLPDGSLDERFAVDGLMTFGVQGKSAHINQTVQLESGDLQCFGSSREPMHCLALKVHSNGRPDTHCNNGQPQLLHIGRNTSQWTAARLQSDGRVLAVGGTLGGVEPGFLLARYLPGGQPDPGFAEGTCWVRTRLGSSLDMATSVAVQTDAGIIVGGYSLDGNYRAVVVRYLG</sequence>
<dbReference type="Proteomes" id="UP000198827">
    <property type="component" value="Chromosome I"/>
</dbReference>
<protein>
    <submittedName>
        <fullName evidence="1">Delta-60 repeat domain-containing protein</fullName>
    </submittedName>
</protein>
<reference evidence="1 2" key="1">
    <citation type="submission" date="2016-10" db="EMBL/GenBank/DDBJ databases">
        <authorList>
            <person name="de Groot N.N."/>
        </authorList>
    </citation>
    <scope>NUCLEOTIDE SEQUENCE [LARGE SCALE GENOMIC DNA]</scope>
    <source>
        <strain evidence="1 2">CECT 7543</strain>
    </source>
</reference>
<gene>
    <name evidence="1" type="ORF">SAMN04489798_4580</name>
</gene>
<dbReference type="OrthoDB" id="9805017at2"/>
<dbReference type="RefSeq" id="WP_090184448.1">
    <property type="nucleotide sequence ID" value="NZ_LT629705.1"/>
</dbReference>